<dbReference type="AlphaFoldDB" id="A0AAX1NEC0"/>
<name>A0AAX1NEC0_9BACT</name>
<evidence type="ECO:0000313" key="2">
    <source>
        <dbReference type="Proteomes" id="UP000678679"/>
    </source>
</evidence>
<gene>
    <name evidence="1" type="ORF">KMW28_21600</name>
</gene>
<protein>
    <submittedName>
        <fullName evidence="1">Uncharacterized protein</fullName>
    </submittedName>
</protein>
<organism evidence="1 2">
    <name type="scientific">Flammeovirga yaeyamensis</name>
    <dbReference type="NCBI Taxonomy" id="367791"/>
    <lineage>
        <taxon>Bacteria</taxon>
        <taxon>Pseudomonadati</taxon>
        <taxon>Bacteroidota</taxon>
        <taxon>Cytophagia</taxon>
        <taxon>Cytophagales</taxon>
        <taxon>Flammeovirgaceae</taxon>
        <taxon>Flammeovirga</taxon>
    </lineage>
</organism>
<accession>A0AAX1NEC0</accession>
<sequence>MELLRLNDGNQTEVIYYSKSKKDLFLENDFDWVDYDFEDNPYSRLVEYIDENSNTPSTFKNNNDFQNYWLKLNRPQKVIWLFGILQTYVYSVVIDEFFYNFYYFSHAVIDILNELDLKLELSIYHQELYYFVNDETNKQFIQDNMNDIKPYILEQCQGIKTKNDELLGEGMIKQIHKTLFDYIVTNKKYFFQ</sequence>
<dbReference type="EMBL" id="CP076133">
    <property type="protein sequence ID" value="QWG05021.1"/>
    <property type="molecule type" value="Genomic_DNA"/>
</dbReference>
<proteinExistence type="predicted"/>
<keyword evidence="2" id="KW-1185">Reference proteome</keyword>
<dbReference type="Proteomes" id="UP000678679">
    <property type="component" value="Chromosome 2"/>
</dbReference>
<dbReference type="RefSeq" id="WP_169662291.1">
    <property type="nucleotide sequence ID" value="NZ_CP076133.1"/>
</dbReference>
<reference evidence="1 2" key="1">
    <citation type="submission" date="2021-05" db="EMBL/GenBank/DDBJ databases">
        <title>Comparative genomic studies on the polysaccharide-degrading batcterial strains of the Flammeovirga genus.</title>
        <authorList>
            <person name="Zewei F."/>
            <person name="Zheng Z."/>
            <person name="Yu L."/>
            <person name="Ruyue G."/>
            <person name="Yanhong M."/>
            <person name="Yuanyuan C."/>
            <person name="Jingyan G."/>
            <person name="Wenjun H."/>
        </authorList>
    </citation>
    <scope>NUCLEOTIDE SEQUENCE [LARGE SCALE GENOMIC DNA]</scope>
    <source>
        <strain evidence="1 2">NBRC:100898</strain>
    </source>
</reference>
<dbReference type="KEGG" id="fya:KMW28_21600"/>
<evidence type="ECO:0000313" key="1">
    <source>
        <dbReference type="EMBL" id="QWG05021.1"/>
    </source>
</evidence>